<protein>
    <submittedName>
        <fullName evidence="2">Putative mannitol dehydrogenase</fullName>
    </submittedName>
</protein>
<keyword evidence="3" id="KW-1185">Reference proteome</keyword>
<dbReference type="EMBL" id="QZWG01000005">
    <property type="protein sequence ID" value="RZC11633.1"/>
    <property type="molecule type" value="Genomic_DNA"/>
</dbReference>
<proteinExistence type="predicted"/>
<dbReference type="Pfam" id="PF24924">
    <property type="entry name" value="DUF7745"/>
    <property type="match status" value="1"/>
</dbReference>
<organism evidence="2 3">
    <name type="scientific">Glycine soja</name>
    <name type="common">Wild soybean</name>
    <dbReference type="NCBI Taxonomy" id="3848"/>
    <lineage>
        <taxon>Eukaryota</taxon>
        <taxon>Viridiplantae</taxon>
        <taxon>Streptophyta</taxon>
        <taxon>Embryophyta</taxon>
        <taxon>Tracheophyta</taxon>
        <taxon>Spermatophyta</taxon>
        <taxon>Magnoliopsida</taxon>
        <taxon>eudicotyledons</taxon>
        <taxon>Gunneridae</taxon>
        <taxon>Pentapetalae</taxon>
        <taxon>rosids</taxon>
        <taxon>fabids</taxon>
        <taxon>Fabales</taxon>
        <taxon>Fabaceae</taxon>
        <taxon>Papilionoideae</taxon>
        <taxon>50 kb inversion clade</taxon>
        <taxon>NPAAA clade</taxon>
        <taxon>indigoferoid/millettioid clade</taxon>
        <taxon>Phaseoleae</taxon>
        <taxon>Glycine</taxon>
        <taxon>Glycine subgen. Soja</taxon>
    </lineage>
</organism>
<dbReference type="PANTHER" id="PTHR48154">
    <property type="entry name" value="PROTEIN, PUTATIVE-RELATED"/>
    <property type="match status" value="1"/>
</dbReference>
<dbReference type="InterPro" id="IPR056647">
    <property type="entry name" value="DUF7745"/>
</dbReference>
<accession>A0A445KLF8</accession>
<dbReference type="SUPFAM" id="SSF51735">
    <property type="entry name" value="NAD(P)-binding Rossmann-fold domains"/>
    <property type="match status" value="1"/>
</dbReference>
<sequence length="410" mass="46249">MALQVILYSATSGAYKSKQFYNYTSNAYKNNFKVARQHLGADSFLLSRDQHQMQAAMGAFDGIIDTVFAVHPLLPLIGLLKSHGKIVMVGAPEKPLELPVFPLLADPHSTRHFFDETSLDLKSVSSILPSSNNYQSVCTHNKVKSALERAEKEPIVRKRTSFLKSPQREINYMDLAAIDAFLAYHHSKESPVVAVLANAYNTFDRRWEKSGAKIVWCTPALYVWLVSYLFHHEGRPVCPLQGHRMCAEKGKANWEQLLADMVGASVNWFPRWKEGEARVLSSCEGFSNVPLMGMRVCINYNLVLAIRKLGYPMRGALSEESIASFIARGFSDPNARMFQRVLKAWSAVQRKDKELRGSSNGIVGGYHKWLKARTQEITWLSKLKLSIEEEAETPEKIEEVQALKAELERA</sequence>
<dbReference type="Gene3D" id="3.40.50.720">
    <property type="entry name" value="NAD(P)-binding Rossmann-like Domain"/>
    <property type="match status" value="1"/>
</dbReference>
<gene>
    <name evidence="2" type="ORF">D0Y65_011716</name>
</gene>
<dbReference type="InterPro" id="IPR036291">
    <property type="entry name" value="NAD(P)-bd_dom_sf"/>
</dbReference>
<evidence type="ECO:0000259" key="1">
    <source>
        <dbReference type="Pfam" id="PF24924"/>
    </source>
</evidence>
<evidence type="ECO:0000313" key="2">
    <source>
        <dbReference type="EMBL" id="RZC11633.1"/>
    </source>
</evidence>
<name>A0A445KLF8_GLYSO</name>
<feature type="domain" description="DUF7745" evidence="1">
    <location>
        <begin position="169"/>
        <end position="374"/>
    </location>
</feature>
<reference evidence="2 3" key="1">
    <citation type="submission" date="2018-09" db="EMBL/GenBank/DDBJ databases">
        <title>A high-quality reference genome of wild soybean provides a powerful tool to mine soybean genomes.</title>
        <authorList>
            <person name="Xie M."/>
            <person name="Chung C.Y.L."/>
            <person name="Li M.-W."/>
            <person name="Wong F.-L."/>
            <person name="Chan T.-F."/>
            <person name="Lam H.-M."/>
        </authorList>
    </citation>
    <scope>NUCLEOTIDE SEQUENCE [LARGE SCALE GENOMIC DNA]</scope>
    <source>
        <strain evidence="3">cv. W05</strain>
        <tissue evidence="2">Hypocotyl of etiolated seedlings</tissue>
    </source>
</reference>
<dbReference type="AlphaFoldDB" id="A0A445KLF8"/>
<dbReference type="PANTHER" id="PTHR48154:SF1">
    <property type="entry name" value="PROTEIN, PUTATIVE-RELATED"/>
    <property type="match status" value="1"/>
</dbReference>
<dbReference type="Proteomes" id="UP000289340">
    <property type="component" value="Chromosome 5"/>
</dbReference>
<comment type="caution">
    <text evidence="2">The sequence shown here is derived from an EMBL/GenBank/DDBJ whole genome shotgun (WGS) entry which is preliminary data.</text>
</comment>
<evidence type="ECO:0000313" key="3">
    <source>
        <dbReference type="Proteomes" id="UP000289340"/>
    </source>
</evidence>